<dbReference type="EMBL" id="CP029490">
    <property type="protein sequence ID" value="AWN20605.1"/>
    <property type="molecule type" value="Genomic_DNA"/>
</dbReference>
<sequence>MKSPIKKILFTSALVAAIFAAGSSVSALGVTETNRYGRAENPNLHRTFYDYNVHNMDINGNPIQEQGTDFSQYYWRGDESGSTTSYDENTHVTTTITYTVRYWEAK</sequence>
<accession>A0ABN5LLB8</accession>
<dbReference type="RefSeq" id="WP_002959652.1">
    <property type="nucleotide sequence ID" value="NZ_CP029490.1"/>
</dbReference>
<gene>
    <name evidence="2" type="ORF">DK182_04240</name>
</gene>
<keyword evidence="3" id="KW-1185">Reference proteome</keyword>
<dbReference type="GeneID" id="93923725"/>
<dbReference type="Proteomes" id="UP000245369">
    <property type="component" value="Chromosome"/>
</dbReference>
<organism evidence="2 3">
    <name type="scientific">Streptococcus sobrinus</name>
    <dbReference type="NCBI Taxonomy" id="1310"/>
    <lineage>
        <taxon>Bacteria</taxon>
        <taxon>Bacillati</taxon>
        <taxon>Bacillota</taxon>
        <taxon>Bacilli</taxon>
        <taxon>Lactobacillales</taxon>
        <taxon>Streptococcaceae</taxon>
        <taxon>Streptococcus</taxon>
    </lineage>
</organism>
<feature type="chain" id="PRO_5046335083" evidence="1">
    <location>
        <begin position="28"/>
        <end position="106"/>
    </location>
</feature>
<reference evidence="2 3" key="1">
    <citation type="submission" date="2018-05" db="EMBL/GenBank/DDBJ databases">
        <title>Complete genome sequences of Streptococcus sobrinus.</title>
        <authorList>
            <person name="Sales M."/>
            <person name="Jensen P.A."/>
        </authorList>
    </citation>
    <scope>NUCLEOTIDE SEQUENCE [LARGE SCALE GENOMIC DNA]</scope>
    <source>
        <strain evidence="2 3">SL1</strain>
    </source>
</reference>
<protein>
    <submittedName>
        <fullName evidence="2">Uncharacterized protein</fullName>
    </submittedName>
</protein>
<name>A0ABN5LLB8_9STRE</name>
<evidence type="ECO:0000313" key="3">
    <source>
        <dbReference type="Proteomes" id="UP000245369"/>
    </source>
</evidence>
<proteinExistence type="predicted"/>
<evidence type="ECO:0000313" key="2">
    <source>
        <dbReference type="EMBL" id="AWN20605.1"/>
    </source>
</evidence>
<feature type="signal peptide" evidence="1">
    <location>
        <begin position="1"/>
        <end position="27"/>
    </location>
</feature>
<keyword evidence="1" id="KW-0732">Signal</keyword>
<evidence type="ECO:0000256" key="1">
    <source>
        <dbReference type="SAM" id="SignalP"/>
    </source>
</evidence>